<protein>
    <submittedName>
        <fullName evidence="2">Uncharacterized protein</fullName>
    </submittedName>
</protein>
<keyword evidence="3" id="KW-1185">Reference proteome</keyword>
<sequence length="102" mass="11726">MCHFISCSYCDYIYPLTSRLLFQTLAVMCSAFSLKISIFFVLILLMTVSVVNSQRFIDVMMARNEELNGLLGNSRRFANTNSQMGKRNSLLDNLYNIGYLPY</sequence>
<keyword evidence="1" id="KW-1133">Transmembrane helix</keyword>
<evidence type="ECO:0000256" key="1">
    <source>
        <dbReference type="SAM" id="Phobius"/>
    </source>
</evidence>
<evidence type="ECO:0000313" key="2">
    <source>
        <dbReference type="EnsemblMetazoa" id="CJA20403a.1"/>
    </source>
</evidence>
<evidence type="ECO:0000313" key="3">
    <source>
        <dbReference type="Proteomes" id="UP000005237"/>
    </source>
</evidence>
<keyword evidence="1" id="KW-0812">Transmembrane</keyword>
<name>A0A8R1E6F1_CAEJA</name>
<keyword evidence="1" id="KW-0472">Membrane</keyword>
<feature type="transmembrane region" description="Helical" evidence="1">
    <location>
        <begin position="25"/>
        <end position="51"/>
    </location>
</feature>
<reference evidence="2" key="2">
    <citation type="submission" date="2022-06" db="UniProtKB">
        <authorList>
            <consortium name="EnsemblMetazoa"/>
        </authorList>
    </citation>
    <scope>IDENTIFICATION</scope>
    <source>
        <strain evidence="2">DF5081</strain>
    </source>
</reference>
<dbReference type="Proteomes" id="UP000005237">
    <property type="component" value="Unassembled WGS sequence"/>
</dbReference>
<dbReference type="AlphaFoldDB" id="A0A8R1E6F1"/>
<proteinExistence type="predicted"/>
<reference evidence="3" key="1">
    <citation type="submission" date="2010-08" db="EMBL/GenBank/DDBJ databases">
        <authorList>
            <consortium name="Caenorhabditis japonica Sequencing Consortium"/>
            <person name="Wilson R.K."/>
        </authorList>
    </citation>
    <scope>NUCLEOTIDE SEQUENCE [LARGE SCALE GENOMIC DNA]</scope>
    <source>
        <strain evidence="3">DF5081</strain>
    </source>
</reference>
<accession>A0A8R1E6F1</accession>
<dbReference type="EnsemblMetazoa" id="CJA20403a.1">
    <property type="protein sequence ID" value="CJA20403a.1"/>
    <property type="gene ID" value="WBGene00175975"/>
</dbReference>
<organism evidence="2 3">
    <name type="scientific">Caenorhabditis japonica</name>
    <dbReference type="NCBI Taxonomy" id="281687"/>
    <lineage>
        <taxon>Eukaryota</taxon>
        <taxon>Metazoa</taxon>
        <taxon>Ecdysozoa</taxon>
        <taxon>Nematoda</taxon>
        <taxon>Chromadorea</taxon>
        <taxon>Rhabditida</taxon>
        <taxon>Rhabditina</taxon>
        <taxon>Rhabditomorpha</taxon>
        <taxon>Rhabditoidea</taxon>
        <taxon>Rhabditidae</taxon>
        <taxon>Peloderinae</taxon>
        <taxon>Caenorhabditis</taxon>
    </lineage>
</organism>